<dbReference type="GO" id="GO:0000160">
    <property type="term" value="P:phosphorelay signal transduction system"/>
    <property type="evidence" value="ECO:0007669"/>
    <property type="project" value="InterPro"/>
</dbReference>
<accession>A0A927FCR1</accession>
<dbReference type="InterPro" id="IPR050595">
    <property type="entry name" value="Bact_response_regulator"/>
</dbReference>
<gene>
    <name evidence="4" type="ORF">IEN85_16095</name>
</gene>
<dbReference type="Pfam" id="PF00072">
    <property type="entry name" value="Response_reg"/>
    <property type="match status" value="1"/>
</dbReference>
<dbReference type="EMBL" id="JACYFG010000038">
    <property type="protein sequence ID" value="MBD5781023.1"/>
    <property type="molecule type" value="Genomic_DNA"/>
</dbReference>
<keyword evidence="5" id="KW-1185">Reference proteome</keyword>
<name>A0A927FCR1_9BACT</name>
<dbReference type="InterPro" id="IPR001789">
    <property type="entry name" value="Sig_transdc_resp-reg_receiver"/>
</dbReference>
<dbReference type="PANTHER" id="PTHR44591:SF3">
    <property type="entry name" value="RESPONSE REGULATORY DOMAIN-CONTAINING PROTEIN"/>
    <property type="match status" value="1"/>
</dbReference>
<organism evidence="4 5">
    <name type="scientific">Pelagicoccus enzymogenes</name>
    <dbReference type="NCBI Taxonomy" id="2773457"/>
    <lineage>
        <taxon>Bacteria</taxon>
        <taxon>Pseudomonadati</taxon>
        <taxon>Verrucomicrobiota</taxon>
        <taxon>Opitutia</taxon>
        <taxon>Puniceicoccales</taxon>
        <taxon>Pelagicoccaceae</taxon>
        <taxon>Pelagicoccus</taxon>
    </lineage>
</organism>
<dbReference type="InterPro" id="IPR011006">
    <property type="entry name" value="CheY-like_superfamily"/>
</dbReference>
<dbReference type="AlphaFoldDB" id="A0A927FCR1"/>
<dbReference type="SUPFAM" id="SSF52172">
    <property type="entry name" value="CheY-like"/>
    <property type="match status" value="1"/>
</dbReference>
<dbReference type="RefSeq" id="WP_191618127.1">
    <property type="nucleotide sequence ID" value="NZ_JACYFG010000038.1"/>
</dbReference>
<evidence type="ECO:0000259" key="3">
    <source>
        <dbReference type="PROSITE" id="PS50110"/>
    </source>
</evidence>
<feature type="domain" description="Response regulatory" evidence="3">
    <location>
        <begin position="2"/>
        <end position="121"/>
    </location>
</feature>
<reference evidence="4" key="1">
    <citation type="submission" date="2020-09" db="EMBL/GenBank/DDBJ databases">
        <title>Pelagicoccus enzymogenes sp. nov. with an EPS production, isolated from marine sediment.</title>
        <authorList>
            <person name="Feng X."/>
        </authorList>
    </citation>
    <scope>NUCLEOTIDE SEQUENCE</scope>
    <source>
        <strain evidence="4">NFK12</strain>
    </source>
</reference>
<protein>
    <submittedName>
        <fullName evidence="4">Response regulator</fullName>
    </submittedName>
</protein>
<dbReference type="SMART" id="SM00448">
    <property type="entry name" value="REC"/>
    <property type="match status" value="1"/>
</dbReference>
<evidence type="ECO:0000256" key="2">
    <source>
        <dbReference type="PROSITE-ProRule" id="PRU00169"/>
    </source>
</evidence>
<evidence type="ECO:0000256" key="1">
    <source>
        <dbReference type="ARBA" id="ARBA00022553"/>
    </source>
</evidence>
<keyword evidence="1 2" id="KW-0597">Phosphoprotein</keyword>
<dbReference type="PROSITE" id="PS50110">
    <property type="entry name" value="RESPONSE_REGULATORY"/>
    <property type="match status" value="1"/>
</dbReference>
<dbReference type="PANTHER" id="PTHR44591">
    <property type="entry name" value="STRESS RESPONSE REGULATOR PROTEIN 1"/>
    <property type="match status" value="1"/>
</dbReference>
<proteinExistence type="predicted"/>
<dbReference type="Gene3D" id="3.40.50.2300">
    <property type="match status" value="1"/>
</dbReference>
<evidence type="ECO:0000313" key="4">
    <source>
        <dbReference type="EMBL" id="MBD5781023.1"/>
    </source>
</evidence>
<evidence type="ECO:0000313" key="5">
    <source>
        <dbReference type="Proteomes" id="UP000622317"/>
    </source>
</evidence>
<feature type="modified residue" description="4-aspartylphosphate" evidence="2">
    <location>
        <position position="54"/>
    </location>
</feature>
<dbReference type="Proteomes" id="UP000622317">
    <property type="component" value="Unassembled WGS sequence"/>
</dbReference>
<comment type="caution">
    <text evidence="4">The sequence shown here is derived from an EMBL/GenBank/DDBJ whole genome shotgun (WGS) entry which is preliminary data.</text>
</comment>
<sequence length="124" mass="14251">MKSIVIDDSRTVRKMLCHYMQSLDIETVEAEDGCDALSLLGEEDPSSIEIALVDWDMPRMSGIEFLKEIRSCSEFSHLKVMMVTSHNKPEDLMRAIELGANEFLMKPFDEDMFRDKMRILGMAN</sequence>